<evidence type="ECO:0000256" key="1">
    <source>
        <dbReference type="ARBA" id="ARBA00023015"/>
    </source>
</evidence>
<feature type="DNA-binding region" description="H-T-H motif" evidence="4">
    <location>
        <begin position="31"/>
        <end position="50"/>
    </location>
</feature>
<accession>A0ABN7QU33</accession>
<evidence type="ECO:0000256" key="5">
    <source>
        <dbReference type="SAM" id="MobiDB-lite"/>
    </source>
</evidence>
<dbReference type="Pfam" id="PF00440">
    <property type="entry name" value="TetR_N"/>
    <property type="match status" value="1"/>
</dbReference>
<feature type="compositionally biased region" description="Basic residues" evidence="5">
    <location>
        <begin position="208"/>
        <end position="222"/>
    </location>
</feature>
<reference evidence="7 8" key="1">
    <citation type="submission" date="2021-04" db="EMBL/GenBank/DDBJ databases">
        <authorList>
            <person name="Vanwijnsberghe S."/>
        </authorList>
    </citation>
    <scope>NUCLEOTIDE SEQUENCE [LARGE SCALE GENOMIC DNA]</scope>
    <source>
        <strain evidence="7 8">LMG 32171</strain>
    </source>
</reference>
<keyword evidence="1" id="KW-0805">Transcription regulation</keyword>
<evidence type="ECO:0000313" key="8">
    <source>
        <dbReference type="Proteomes" id="UP000789752"/>
    </source>
</evidence>
<dbReference type="EMBL" id="CAJQYY010000025">
    <property type="protein sequence ID" value="CAG4913783.1"/>
    <property type="molecule type" value="Genomic_DNA"/>
</dbReference>
<dbReference type="PANTHER" id="PTHR47506:SF1">
    <property type="entry name" value="HTH-TYPE TRANSCRIPTIONAL REGULATOR YJDC"/>
    <property type="match status" value="1"/>
</dbReference>
<evidence type="ECO:0000256" key="4">
    <source>
        <dbReference type="PROSITE-ProRule" id="PRU00335"/>
    </source>
</evidence>
<dbReference type="PRINTS" id="PR00455">
    <property type="entry name" value="HTHTETR"/>
</dbReference>
<keyword evidence="8" id="KW-1185">Reference proteome</keyword>
<feature type="domain" description="HTH tetR-type" evidence="6">
    <location>
        <begin position="8"/>
        <end position="68"/>
    </location>
</feature>
<comment type="caution">
    <text evidence="7">The sequence shown here is derived from an EMBL/GenBank/DDBJ whole genome shotgun (WGS) entry which is preliminary data.</text>
</comment>
<protein>
    <recommendedName>
        <fullName evidence="6">HTH tetR-type domain-containing protein</fullName>
    </recommendedName>
</protein>
<evidence type="ECO:0000256" key="2">
    <source>
        <dbReference type="ARBA" id="ARBA00023125"/>
    </source>
</evidence>
<gene>
    <name evidence="7" type="ORF">R54767_04036</name>
</gene>
<dbReference type="Proteomes" id="UP000789752">
    <property type="component" value="Unassembled WGS sequence"/>
</dbReference>
<sequence length="222" mass="24332">MSRQESRALTRAKLLASARVVVAREGYEGASVDRIAEDAGFSKGAFYSNFNSKEDIVLELLETHSQQDVAEIGGILGDSKDPIHMIEVISRWSHERSVDPTWGLLALELFRRARRDETFGERHSNLFRRQWAGLGEILLNLFPPGEAPADPETLGGIIMELTYGAASSYKAGPTAGEMVKLVLVSFHKAFGKKVRSSVSKDAVVQAPVKRRPTGARPKRAAG</sequence>
<evidence type="ECO:0000313" key="7">
    <source>
        <dbReference type="EMBL" id="CAG4913783.1"/>
    </source>
</evidence>
<feature type="region of interest" description="Disordered" evidence="5">
    <location>
        <begin position="201"/>
        <end position="222"/>
    </location>
</feature>
<organism evidence="7 8">
    <name type="scientific">Paraburkholderia gardini</name>
    <dbReference type="NCBI Taxonomy" id="2823469"/>
    <lineage>
        <taxon>Bacteria</taxon>
        <taxon>Pseudomonadati</taxon>
        <taxon>Pseudomonadota</taxon>
        <taxon>Betaproteobacteria</taxon>
        <taxon>Burkholderiales</taxon>
        <taxon>Burkholderiaceae</taxon>
        <taxon>Paraburkholderia</taxon>
    </lineage>
</organism>
<evidence type="ECO:0000259" key="6">
    <source>
        <dbReference type="PROSITE" id="PS50977"/>
    </source>
</evidence>
<dbReference type="RefSeq" id="WP_228981498.1">
    <property type="nucleotide sequence ID" value="NZ_CAJQYY010000025.1"/>
</dbReference>
<dbReference type="SUPFAM" id="SSF46689">
    <property type="entry name" value="Homeodomain-like"/>
    <property type="match status" value="1"/>
</dbReference>
<dbReference type="InterPro" id="IPR009057">
    <property type="entry name" value="Homeodomain-like_sf"/>
</dbReference>
<name>A0ABN7QU33_9BURK</name>
<dbReference type="Gene3D" id="1.10.357.10">
    <property type="entry name" value="Tetracycline Repressor, domain 2"/>
    <property type="match status" value="1"/>
</dbReference>
<dbReference type="PANTHER" id="PTHR47506">
    <property type="entry name" value="TRANSCRIPTIONAL REGULATORY PROTEIN"/>
    <property type="match status" value="1"/>
</dbReference>
<keyword evidence="2 4" id="KW-0238">DNA-binding</keyword>
<dbReference type="PROSITE" id="PS50977">
    <property type="entry name" value="HTH_TETR_2"/>
    <property type="match status" value="1"/>
</dbReference>
<proteinExistence type="predicted"/>
<dbReference type="InterPro" id="IPR001647">
    <property type="entry name" value="HTH_TetR"/>
</dbReference>
<keyword evidence="3" id="KW-0804">Transcription</keyword>
<evidence type="ECO:0000256" key="3">
    <source>
        <dbReference type="ARBA" id="ARBA00023163"/>
    </source>
</evidence>